<reference evidence="1 2" key="1">
    <citation type="journal article" date="2018" name="PLoS ONE">
        <title>The draft genome of Kipferlia bialata reveals reductive genome evolution in fornicate parasites.</title>
        <authorList>
            <person name="Tanifuji G."/>
            <person name="Takabayashi S."/>
            <person name="Kume K."/>
            <person name="Takagi M."/>
            <person name="Nakayama T."/>
            <person name="Kamikawa R."/>
            <person name="Inagaki Y."/>
            <person name="Hashimoto T."/>
        </authorList>
    </citation>
    <scope>NUCLEOTIDE SEQUENCE [LARGE SCALE GENOMIC DNA]</scope>
    <source>
        <strain evidence="1">NY0173</strain>
    </source>
</reference>
<dbReference type="AlphaFoldDB" id="A0A9K3GN25"/>
<evidence type="ECO:0000313" key="2">
    <source>
        <dbReference type="Proteomes" id="UP000265618"/>
    </source>
</evidence>
<dbReference type="EMBL" id="BDIP01003988">
    <property type="protein sequence ID" value="GIQ88350.1"/>
    <property type="molecule type" value="Genomic_DNA"/>
</dbReference>
<gene>
    <name evidence="1" type="ORF">KIPB_010578</name>
</gene>
<evidence type="ECO:0000313" key="1">
    <source>
        <dbReference type="EMBL" id="GIQ88350.1"/>
    </source>
</evidence>
<proteinExistence type="predicted"/>
<protein>
    <submittedName>
        <fullName evidence="1">Uncharacterized protein</fullName>
    </submittedName>
</protein>
<accession>A0A9K3GN25</accession>
<comment type="caution">
    <text evidence="1">The sequence shown here is derived from an EMBL/GenBank/DDBJ whole genome shotgun (WGS) entry which is preliminary data.</text>
</comment>
<sequence length="246" mass="26746">DQISEFDFQYVLHNSDATLHQRITYLGQLKKTGLLASRQAAASLNSHYAALLGTLFGPRGWIHTCPQRDAAALVEMCSPKGLLHSIIDVLEDSSRPYVLETSDLPPHLVSVLSHASVSSMHPPSALPAFVAARMPRFNPSLLSVGKAGVVLSPFDLFTVKLCAAASIPRVAPKQVMGVKTVKRADLYLKVLRNWIHAATKRPGLGRAVQTPEARRFGGYMPRSEGESFLCFASEYLWTPPRGGAGT</sequence>
<dbReference type="Proteomes" id="UP000265618">
    <property type="component" value="Unassembled WGS sequence"/>
</dbReference>
<name>A0A9K3GN25_9EUKA</name>
<keyword evidence="2" id="KW-1185">Reference proteome</keyword>
<organism evidence="1 2">
    <name type="scientific">Kipferlia bialata</name>
    <dbReference type="NCBI Taxonomy" id="797122"/>
    <lineage>
        <taxon>Eukaryota</taxon>
        <taxon>Metamonada</taxon>
        <taxon>Carpediemonas-like organisms</taxon>
        <taxon>Kipferlia</taxon>
    </lineage>
</organism>
<feature type="non-terminal residue" evidence="1">
    <location>
        <position position="1"/>
    </location>
</feature>